<proteinExistence type="predicted"/>
<dbReference type="AlphaFoldDB" id="A0A6M3K010"/>
<dbReference type="EMBL" id="MT142181">
    <property type="protein sequence ID" value="QJA75726.1"/>
    <property type="molecule type" value="Genomic_DNA"/>
</dbReference>
<gene>
    <name evidence="2" type="ORF">MM415A01719_0012</name>
    <name evidence="1" type="ORF">MM415B00659_0017</name>
</gene>
<evidence type="ECO:0000313" key="2">
    <source>
        <dbReference type="EMBL" id="QJA75726.1"/>
    </source>
</evidence>
<reference evidence="2" key="1">
    <citation type="submission" date="2020-03" db="EMBL/GenBank/DDBJ databases">
        <title>The deep terrestrial virosphere.</title>
        <authorList>
            <person name="Holmfeldt K."/>
            <person name="Nilsson E."/>
            <person name="Simone D."/>
            <person name="Lopez-Fernandez M."/>
            <person name="Wu X."/>
            <person name="de Brujin I."/>
            <person name="Lundin D."/>
            <person name="Andersson A."/>
            <person name="Bertilsson S."/>
            <person name="Dopson M."/>
        </authorList>
    </citation>
    <scope>NUCLEOTIDE SEQUENCE</scope>
    <source>
        <strain evidence="2">MM415A01719</strain>
        <strain evidence="1">MM415B00659</strain>
    </source>
</reference>
<name>A0A6M3K010_9ZZZZ</name>
<protein>
    <submittedName>
        <fullName evidence="2">Uncharacterized protein</fullName>
    </submittedName>
</protein>
<organism evidence="2">
    <name type="scientific">viral metagenome</name>
    <dbReference type="NCBI Taxonomy" id="1070528"/>
    <lineage>
        <taxon>unclassified sequences</taxon>
        <taxon>metagenomes</taxon>
        <taxon>organismal metagenomes</taxon>
    </lineage>
</organism>
<dbReference type="EMBL" id="MT141489">
    <property type="protein sequence ID" value="QJA63063.1"/>
    <property type="molecule type" value="Genomic_DNA"/>
</dbReference>
<accession>A0A6M3K010</accession>
<evidence type="ECO:0000313" key="1">
    <source>
        <dbReference type="EMBL" id="QJA63063.1"/>
    </source>
</evidence>
<sequence>MEIKGTRHDWEAYEELKKKFWIKTGNDTLFCKKHNVYFDDIREPCSECWDECEESI</sequence>